<reference evidence="2" key="1">
    <citation type="submission" date="2021-01" db="EMBL/GenBank/DDBJ databases">
        <title>Whole genome shotgun sequence of Actinoplanes capillaceus NBRC 16408.</title>
        <authorList>
            <person name="Komaki H."/>
            <person name="Tamura T."/>
        </authorList>
    </citation>
    <scope>NUCLEOTIDE SEQUENCE [LARGE SCALE GENOMIC DNA]</scope>
    <source>
        <strain evidence="2">NBRC 16408</strain>
    </source>
</reference>
<accession>A0ABQ3WK85</accession>
<protein>
    <submittedName>
        <fullName evidence="2">Uncharacterized protein</fullName>
    </submittedName>
</protein>
<feature type="region of interest" description="Disordered" evidence="1">
    <location>
        <begin position="37"/>
        <end position="56"/>
    </location>
</feature>
<sequence>MVRPGRDDPGHHRPEDGFWRRTFHGYVTDDGHFYHVGAPIPREGREQPRRPIAPTG</sequence>
<organism evidence="2">
    <name type="scientific">Actinoplanes campanulatus</name>
    <dbReference type="NCBI Taxonomy" id="113559"/>
    <lineage>
        <taxon>Bacteria</taxon>
        <taxon>Bacillati</taxon>
        <taxon>Actinomycetota</taxon>
        <taxon>Actinomycetes</taxon>
        <taxon>Micromonosporales</taxon>
        <taxon>Micromonosporaceae</taxon>
        <taxon>Actinoplanes</taxon>
    </lineage>
</organism>
<dbReference type="EMBL" id="BOMF01000076">
    <property type="protein sequence ID" value="GID46659.1"/>
    <property type="molecule type" value="Genomic_DNA"/>
</dbReference>
<gene>
    <name evidence="2" type="ORF">Aca07nite_39340</name>
</gene>
<evidence type="ECO:0000256" key="1">
    <source>
        <dbReference type="SAM" id="MobiDB-lite"/>
    </source>
</evidence>
<name>A0ABQ3WK85_9ACTN</name>
<evidence type="ECO:0000313" key="2">
    <source>
        <dbReference type="EMBL" id="GID46659.1"/>
    </source>
</evidence>
<proteinExistence type="predicted"/>
<comment type="caution">
    <text evidence="2">The sequence shown here is derived from an EMBL/GenBank/DDBJ whole genome shotgun (WGS) entry which is preliminary data.</text>
</comment>